<comment type="caution">
    <text evidence="1">The sequence shown here is derived from an EMBL/GenBank/DDBJ whole genome shotgun (WGS) entry which is preliminary data.</text>
</comment>
<evidence type="ECO:0000313" key="1">
    <source>
        <dbReference type="EMBL" id="RKF80277.1"/>
    </source>
</evidence>
<protein>
    <submittedName>
        <fullName evidence="1">Uncharacterized protein</fullName>
    </submittedName>
</protein>
<organism evidence="1 2">
    <name type="scientific">Golovinomyces cichoracearum</name>
    <dbReference type="NCBI Taxonomy" id="62708"/>
    <lineage>
        <taxon>Eukaryota</taxon>
        <taxon>Fungi</taxon>
        <taxon>Dikarya</taxon>
        <taxon>Ascomycota</taxon>
        <taxon>Pezizomycotina</taxon>
        <taxon>Leotiomycetes</taxon>
        <taxon>Erysiphales</taxon>
        <taxon>Erysiphaceae</taxon>
        <taxon>Golovinomyces</taxon>
    </lineage>
</organism>
<dbReference type="Proteomes" id="UP000285405">
    <property type="component" value="Unassembled WGS sequence"/>
</dbReference>
<gene>
    <name evidence="1" type="ORF">GcC1_038033</name>
</gene>
<reference evidence="1 2" key="1">
    <citation type="journal article" date="2018" name="BMC Genomics">
        <title>Comparative genome analyses reveal sequence features reflecting distinct modes of host-adaptation between dicot and monocot powdery mildew.</title>
        <authorList>
            <person name="Wu Y."/>
            <person name="Ma X."/>
            <person name="Pan Z."/>
            <person name="Kale S.D."/>
            <person name="Song Y."/>
            <person name="King H."/>
            <person name="Zhang Q."/>
            <person name="Presley C."/>
            <person name="Deng X."/>
            <person name="Wei C.I."/>
            <person name="Xiao S."/>
        </authorList>
    </citation>
    <scope>NUCLEOTIDE SEQUENCE [LARGE SCALE GENOMIC DNA]</scope>
    <source>
        <strain evidence="1">UCSC1</strain>
    </source>
</reference>
<dbReference type="AlphaFoldDB" id="A0A420J0D8"/>
<proteinExistence type="predicted"/>
<accession>A0A420J0D8</accession>
<name>A0A420J0D8_9PEZI</name>
<evidence type="ECO:0000313" key="2">
    <source>
        <dbReference type="Proteomes" id="UP000285405"/>
    </source>
</evidence>
<sequence>MSHSSGEDGLQTPETVIESLKSINLNDRESVDCAGETNQKVKPVLALPSMFVWCLRCAVLVRIDYPVGHRIEGICSCKPGDSLCLSTVCLNCLELQEAAKKDCKLILESRSELIHISKRAVYISPVCLAQSSAFEKAKSLTQISCKNKLQQKLGGSMLYHAPIKEIYNLCDAKCRLRTVVTDRRRTEDYENFMVAGFI</sequence>
<dbReference type="EMBL" id="MCBR01003834">
    <property type="protein sequence ID" value="RKF80277.1"/>
    <property type="molecule type" value="Genomic_DNA"/>
</dbReference>